<reference evidence="2 4" key="1">
    <citation type="submission" date="2023-07" db="EMBL/GenBank/DDBJ databases">
        <title>Sorghum-associated microbial communities from plants grown in Nebraska, USA.</title>
        <authorList>
            <person name="Schachtman D."/>
        </authorList>
    </citation>
    <scope>NUCLEOTIDE SEQUENCE</scope>
    <source>
        <strain evidence="2">DS1006</strain>
        <strain evidence="3 4">DS1016</strain>
    </source>
</reference>
<protein>
    <submittedName>
        <fullName evidence="2">Uncharacterized protein</fullName>
    </submittedName>
</protein>
<dbReference type="EMBL" id="JAUSRG010000003">
    <property type="protein sequence ID" value="MDP9904624.1"/>
    <property type="molecule type" value="Genomic_DNA"/>
</dbReference>
<dbReference type="Proteomes" id="UP001242995">
    <property type="component" value="Unassembled WGS sequence"/>
</dbReference>
<sequence>METHLSGLPGGRGEGTYRSRRRRRTRLVQTTEEVVAAQLADLPVWTHAAWTQTLSRSDESLDWLMERRRTGDYLTGLDAGGWSDSTWILHSFYEAPVSTGDPGRESSWSIADDRPEEAPGQLTVPQTANLGGGYTYQLLPPAVWERRSWAEVYSRFSLERPTGRMPPGFWSFPGMDGDWPETIWLPPEGSMAEEDFTELMTVLDERSGWPHCSFYFASYLHEGGPGNVPVYDAMIRDLPALIREGALRAAEAGGTGVRTPANIWPPDRSWLVYTDYELWATKVSGSTGLINSLRDNPFLETFDWTLRHRR</sequence>
<evidence type="ECO:0000313" key="4">
    <source>
        <dbReference type="Proteomes" id="UP001230951"/>
    </source>
</evidence>
<keyword evidence="4" id="KW-1185">Reference proteome</keyword>
<feature type="region of interest" description="Disordered" evidence="1">
    <location>
        <begin position="1"/>
        <end position="23"/>
    </location>
</feature>
<accession>A0AAW8DDC0</accession>
<dbReference type="Proteomes" id="UP001230951">
    <property type="component" value="Unassembled WGS sequence"/>
</dbReference>
<name>A0AAW8DDC0_9MICC</name>
<evidence type="ECO:0000313" key="3">
    <source>
        <dbReference type="EMBL" id="MDQ0180947.1"/>
    </source>
</evidence>
<evidence type="ECO:0000313" key="2">
    <source>
        <dbReference type="EMBL" id="MDP9904624.1"/>
    </source>
</evidence>
<comment type="caution">
    <text evidence="2">The sequence shown here is derived from an EMBL/GenBank/DDBJ whole genome shotgun (WGS) entry which is preliminary data.</text>
</comment>
<dbReference type="AlphaFoldDB" id="A0AAW8DDC0"/>
<dbReference type="EMBL" id="JAUSTF010000004">
    <property type="protein sequence ID" value="MDQ0180947.1"/>
    <property type="molecule type" value="Genomic_DNA"/>
</dbReference>
<evidence type="ECO:0000256" key="1">
    <source>
        <dbReference type="SAM" id="MobiDB-lite"/>
    </source>
</evidence>
<evidence type="ECO:0000313" key="5">
    <source>
        <dbReference type="Proteomes" id="UP001242995"/>
    </source>
</evidence>
<organism evidence="2 5">
    <name type="scientific">Arthrobacter bambusae</name>
    <dbReference type="NCBI Taxonomy" id="1338426"/>
    <lineage>
        <taxon>Bacteria</taxon>
        <taxon>Bacillati</taxon>
        <taxon>Actinomycetota</taxon>
        <taxon>Actinomycetes</taxon>
        <taxon>Micrococcales</taxon>
        <taxon>Micrococcaceae</taxon>
        <taxon>Arthrobacter</taxon>
    </lineage>
</organism>
<dbReference type="RefSeq" id="WP_306960431.1">
    <property type="nucleotide sequence ID" value="NZ_JAUSRG010000003.1"/>
</dbReference>
<gene>
    <name evidence="2" type="ORF">J2S90_001579</name>
    <name evidence="3" type="ORF">J2S93_002374</name>
</gene>
<proteinExistence type="predicted"/>